<evidence type="ECO:0000313" key="2">
    <source>
        <dbReference type="EMBL" id="KAG8084510.1"/>
    </source>
</evidence>
<sequence length="118" mass="12526">MSSNTHFGLLLLWSLSAIAVGWTFFPSHRDIRPAQSCSALTARKGSQCVASGASFTACRGATVGASPDPVPRREGGALSWRRRVGVPSPVAAVALAWFEGQLWLCDAIDGGNTRGRRK</sequence>
<reference evidence="2" key="2">
    <citation type="submission" date="2021-02" db="EMBL/GenBank/DDBJ databases">
        <authorList>
            <person name="Kimball J.A."/>
            <person name="Haas M.W."/>
            <person name="Macchietto M."/>
            <person name="Kono T."/>
            <person name="Duquette J."/>
            <person name="Shao M."/>
        </authorList>
    </citation>
    <scope>NUCLEOTIDE SEQUENCE</scope>
    <source>
        <tissue evidence="2">Fresh leaf tissue</tissue>
    </source>
</reference>
<gene>
    <name evidence="2" type="ORF">GUJ93_ZPchr0010g8599</name>
</gene>
<comment type="caution">
    <text evidence="2">The sequence shown here is derived from an EMBL/GenBank/DDBJ whole genome shotgun (WGS) entry which is preliminary data.</text>
</comment>
<accession>A0A8J5W7L5</accession>
<feature type="chain" id="PRO_5035204852" description="Secreted protein" evidence="1">
    <location>
        <begin position="24"/>
        <end position="118"/>
    </location>
</feature>
<name>A0A8J5W7L5_ZIZPA</name>
<reference evidence="2" key="1">
    <citation type="journal article" date="2021" name="bioRxiv">
        <title>Whole Genome Assembly and Annotation of Northern Wild Rice, Zizania palustris L., Supports a Whole Genome Duplication in the Zizania Genus.</title>
        <authorList>
            <person name="Haas M."/>
            <person name="Kono T."/>
            <person name="Macchietto M."/>
            <person name="Millas R."/>
            <person name="McGilp L."/>
            <person name="Shao M."/>
            <person name="Duquette J."/>
            <person name="Hirsch C.N."/>
            <person name="Kimball J."/>
        </authorList>
    </citation>
    <scope>NUCLEOTIDE SEQUENCE</scope>
    <source>
        <tissue evidence="2">Fresh leaf tissue</tissue>
    </source>
</reference>
<evidence type="ECO:0000256" key="1">
    <source>
        <dbReference type="SAM" id="SignalP"/>
    </source>
</evidence>
<dbReference type="AlphaFoldDB" id="A0A8J5W7L5"/>
<feature type="signal peptide" evidence="1">
    <location>
        <begin position="1"/>
        <end position="23"/>
    </location>
</feature>
<proteinExistence type="predicted"/>
<keyword evidence="1" id="KW-0732">Signal</keyword>
<protein>
    <recommendedName>
        <fullName evidence="4">Secreted protein</fullName>
    </recommendedName>
</protein>
<evidence type="ECO:0000313" key="3">
    <source>
        <dbReference type="Proteomes" id="UP000729402"/>
    </source>
</evidence>
<organism evidence="2 3">
    <name type="scientific">Zizania palustris</name>
    <name type="common">Northern wild rice</name>
    <dbReference type="NCBI Taxonomy" id="103762"/>
    <lineage>
        <taxon>Eukaryota</taxon>
        <taxon>Viridiplantae</taxon>
        <taxon>Streptophyta</taxon>
        <taxon>Embryophyta</taxon>
        <taxon>Tracheophyta</taxon>
        <taxon>Spermatophyta</taxon>
        <taxon>Magnoliopsida</taxon>
        <taxon>Liliopsida</taxon>
        <taxon>Poales</taxon>
        <taxon>Poaceae</taxon>
        <taxon>BOP clade</taxon>
        <taxon>Oryzoideae</taxon>
        <taxon>Oryzeae</taxon>
        <taxon>Zizaniinae</taxon>
        <taxon>Zizania</taxon>
    </lineage>
</organism>
<keyword evidence="3" id="KW-1185">Reference proteome</keyword>
<evidence type="ECO:0008006" key="4">
    <source>
        <dbReference type="Google" id="ProtNLM"/>
    </source>
</evidence>
<dbReference type="Proteomes" id="UP000729402">
    <property type="component" value="Unassembled WGS sequence"/>
</dbReference>
<dbReference type="EMBL" id="JAAALK010000082">
    <property type="protein sequence ID" value="KAG8084510.1"/>
    <property type="molecule type" value="Genomic_DNA"/>
</dbReference>